<organism evidence="2 3">
    <name type="scientific">Arachnia propionica</name>
    <dbReference type="NCBI Taxonomy" id="1750"/>
    <lineage>
        <taxon>Bacteria</taxon>
        <taxon>Bacillati</taxon>
        <taxon>Actinomycetota</taxon>
        <taxon>Actinomycetes</taxon>
        <taxon>Propionibacteriales</taxon>
        <taxon>Propionibacteriaceae</taxon>
        <taxon>Arachnia</taxon>
    </lineage>
</organism>
<keyword evidence="1" id="KW-1133">Transmembrane helix</keyword>
<evidence type="ECO:0000313" key="3">
    <source>
        <dbReference type="Proteomes" id="UP000280819"/>
    </source>
</evidence>
<dbReference type="OrthoDB" id="4702815at2"/>
<reference evidence="2 3" key="1">
    <citation type="submission" date="2018-11" db="EMBL/GenBank/DDBJ databases">
        <title>Genomes From Bacteria Associated with the Canine Oral Cavity: a Test Case for Automated Genome-Based Taxonomic Assignment.</title>
        <authorList>
            <person name="Coil D.A."/>
            <person name="Jospin G."/>
            <person name="Darling A.E."/>
            <person name="Wallis C."/>
            <person name="Davis I.J."/>
            <person name="Harris S."/>
            <person name="Eisen J.A."/>
            <person name="Holcombe L.J."/>
            <person name="O'Flynn C."/>
        </authorList>
    </citation>
    <scope>NUCLEOTIDE SEQUENCE [LARGE SCALE GENOMIC DNA]</scope>
    <source>
        <strain evidence="2 3">OH887_COT-365</strain>
    </source>
</reference>
<dbReference type="EMBL" id="RQZG01000031">
    <property type="protein sequence ID" value="RRD02876.1"/>
    <property type="molecule type" value="Genomic_DNA"/>
</dbReference>
<evidence type="ECO:0000313" key="2">
    <source>
        <dbReference type="EMBL" id="RRD02876.1"/>
    </source>
</evidence>
<keyword evidence="1" id="KW-0472">Membrane</keyword>
<accession>A0A3P1T262</accession>
<dbReference type="AlphaFoldDB" id="A0A3P1T262"/>
<protein>
    <submittedName>
        <fullName evidence="2">Uncharacterized protein</fullName>
    </submittedName>
</protein>
<dbReference type="RefSeq" id="WP_124846085.1">
    <property type="nucleotide sequence ID" value="NZ_RQZG01000031.1"/>
</dbReference>
<proteinExistence type="predicted"/>
<name>A0A3P1T262_9ACTN</name>
<sequence>MDHSEEVKPKLPEQLAYFIEELARRGIKVTALPSEKSDACDFVADTHIGRIWIMDLGGLWEPRLALPGAAYFANAAEWQACLEGRKHNWKAPTLDESINWLTTTLSKGIPTEISAEKLDQVAGFRFRHGKKLVWLASTGIAVALLTLSFGLFWVASVTKNSIAGMNAVACAIIFVIYLFKWGKLMRSLRE</sequence>
<comment type="caution">
    <text evidence="2">The sequence shown here is derived from an EMBL/GenBank/DDBJ whole genome shotgun (WGS) entry which is preliminary data.</text>
</comment>
<feature type="transmembrane region" description="Helical" evidence="1">
    <location>
        <begin position="132"/>
        <end position="155"/>
    </location>
</feature>
<evidence type="ECO:0000256" key="1">
    <source>
        <dbReference type="SAM" id="Phobius"/>
    </source>
</evidence>
<feature type="transmembrane region" description="Helical" evidence="1">
    <location>
        <begin position="161"/>
        <end position="179"/>
    </location>
</feature>
<dbReference type="Proteomes" id="UP000280819">
    <property type="component" value="Unassembled WGS sequence"/>
</dbReference>
<keyword evidence="1" id="KW-0812">Transmembrane</keyword>
<gene>
    <name evidence="2" type="ORF">EII34_15570</name>
</gene>